<proteinExistence type="predicted"/>
<accession>A0AAE1E4V4</accession>
<evidence type="ECO:0000313" key="1">
    <source>
        <dbReference type="EMBL" id="KAK3793620.1"/>
    </source>
</evidence>
<name>A0AAE1E4V4_9GAST</name>
<keyword evidence="2" id="KW-1185">Reference proteome</keyword>
<dbReference type="AlphaFoldDB" id="A0AAE1E4V4"/>
<gene>
    <name evidence="1" type="ORF">RRG08_019223</name>
</gene>
<dbReference type="EMBL" id="JAWDGP010001203">
    <property type="protein sequence ID" value="KAK3793620.1"/>
    <property type="molecule type" value="Genomic_DNA"/>
</dbReference>
<organism evidence="1 2">
    <name type="scientific">Elysia crispata</name>
    <name type="common">lettuce slug</name>
    <dbReference type="NCBI Taxonomy" id="231223"/>
    <lineage>
        <taxon>Eukaryota</taxon>
        <taxon>Metazoa</taxon>
        <taxon>Spiralia</taxon>
        <taxon>Lophotrochozoa</taxon>
        <taxon>Mollusca</taxon>
        <taxon>Gastropoda</taxon>
        <taxon>Heterobranchia</taxon>
        <taxon>Euthyneura</taxon>
        <taxon>Panpulmonata</taxon>
        <taxon>Sacoglossa</taxon>
        <taxon>Placobranchoidea</taxon>
        <taxon>Plakobranchidae</taxon>
        <taxon>Elysia</taxon>
    </lineage>
</organism>
<comment type="caution">
    <text evidence="1">The sequence shown here is derived from an EMBL/GenBank/DDBJ whole genome shotgun (WGS) entry which is preliminary data.</text>
</comment>
<evidence type="ECO:0000313" key="2">
    <source>
        <dbReference type="Proteomes" id="UP001283361"/>
    </source>
</evidence>
<reference evidence="1" key="1">
    <citation type="journal article" date="2023" name="G3 (Bethesda)">
        <title>A reference genome for the long-term kleptoplast-retaining sea slug Elysia crispata morphotype clarki.</title>
        <authorList>
            <person name="Eastman K.E."/>
            <person name="Pendleton A.L."/>
            <person name="Shaikh M.A."/>
            <person name="Suttiyut T."/>
            <person name="Ogas R."/>
            <person name="Tomko P."/>
            <person name="Gavelis G."/>
            <person name="Widhalm J.R."/>
            <person name="Wisecaver J.H."/>
        </authorList>
    </citation>
    <scope>NUCLEOTIDE SEQUENCE</scope>
    <source>
        <strain evidence="1">ECLA1</strain>
    </source>
</reference>
<dbReference type="Proteomes" id="UP001283361">
    <property type="component" value="Unassembled WGS sequence"/>
</dbReference>
<sequence length="167" mass="18660">MLSESLCNVISEGLSNVVRIPVYVISEGLSNVVRIPVYVISEGLSNVVRIPVYVISEGLSNVVRIPVYVISEGLSNVVRIPVYVTRARTNPRLMDNLRGLAGPDGKWFRVPFVPWCQLRKWPGVQHYLAAWWQELSQGQLLGDLMLQDCSSSEAPRDGLNLIKTNQL</sequence>
<protein>
    <submittedName>
        <fullName evidence="1">Uncharacterized protein</fullName>
    </submittedName>
</protein>